<dbReference type="Proteomes" id="UP000019116">
    <property type="component" value="Chromosome 3D"/>
</dbReference>
<dbReference type="InterPro" id="IPR002401">
    <property type="entry name" value="Cyt_P450_E_grp-I"/>
</dbReference>
<dbReference type="STRING" id="4565.A0A3B6GM88"/>
<feature type="binding site" description="axial binding residue" evidence="7">
    <location>
        <position position="490"/>
    </location>
    <ligand>
        <name>heme</name>
        <dbReference type="ChEBI" id="CHEBI:30413"/>
    </ligand>
    <ligandPart>
        <name>Fe</name>
        <dbReference type="ChEBI" id="CHEBI:18248"/>
    </ligandPart>
</feature>
<dbReference type="Gene3D" id="1.10.630.10">
    <property type="entry name" value="Cytochrome P450"/>
    <property type="match status" value="2"/>
</dbReference>
<dbReference type="PANTHER" id="PTHR47947">
    <property type="entry name" value="CYTOCHROME P450 82C3-RELATED"/>
    <property type="match status" value="1"/>
</dbReference>
<evidence type="ECO:0000256" key="7">
    <source>
        <dbReference type="PIRSR" id="PIRSR602401-1"/>
    </source>
</evidence>
<comment type="cofactor">
    <cofactor evidence="7">
        <name>heme</name>
        <dbReference type="ChEBI" id="CHEBI:30413"/>
    </cofactor>
</comment>
<dbReference type="InterPro" id="IPR017972">
    <property type="entry name" value="Cyt_P450_CS"/>
</dbReference>
<dbReference type="AlphaFoldDB" id="A0A3B6GM88"/>
<dbReference type="Gramene" id="TraesCLE_scaffold_080143_01G000100.1">
    <property type="protein sequence ID" value="TraesCLE_scaffold_080143_01G000100.1"/>
    <property type="gene ID" value="TraesCLE_scaffold_080143_01G000100"/>
</dbReference>
<reference evidence="10" key="1">
    <citation type="submission" date="2018-08" db="EMBL/GenBank/DDBJ databases">
        <authorList>
            <person name="Rossello M."/>
        </authorList>
    </citation>
    <scope>NUCLEOTIDE SEQUENCE [LARGE SCALE GENOMIC DNA]</scope>
    <source>
        <strain evidence="10">cv. Chinese Spring</strain>
    </source>
</reference>
<evidence type="ECO:0000256" key="4">
    <source>
        <dbReference type="ARBA" id="ARBA00022989"/>
    </source>
</evidence>
<dbReference type="PRINTS" id="PR00463">
    <property type="entry name" value="EP450I"/>
</dbReference>
<dbReference type="GO" id="GO:0004497">
    <property type="term" value="F:monooxygenase activity"/>
    <property type="evidence" value="ECO:0007669"/>
    <property type="project" value="UniProtKB-KW"/>
</dbReference>
<evidence type="ECO:0000256" key="2">
    <source>
        <dbReference type="ARBA" id="ARBA00022692"/>
    </source>
</evidence>
<proteinExistence type="inferred from homology"/>
<dbReference type="PRINTS" id="PR00385">
    <property type="entry name" value="P450"/>
</dbReference>
<dbReference type="Pfam" id="PF00067">
    <property type="entry name" value="p450"/>
    <property type="match status" value="2"/>
</dbReference>
<evidence type="ECO:0000313" key="11">
    <source>
        <dbReference type="Proteomes" id="UP000019116"/>
    </source>
</evidence>
<dbReference type="PROSITE" id="PS00086">
    <property type="entry name" value="CYTOCHROME_P450"/>
    <property type="match status" value="1"/>
</dbReference>
<dbReference type="InterPro" id="IPR050651">
    <property type="entry name" value="Plant_Cytochrome_P450_Monoox"/>
</dbReference>
<evidence type="ECO:0000256" key="8">
    <source>
        <dbReference type="RuleBase" id="RU000461"/>
    </source>
</evidence>
<evidence type="ECO:0000313" key="10">
    <source>
        <dbReference type="EnsemblPlants" id="TraesCS3D02G040200.1.cds1"/>
    </source>
</evidence>
<dbReference type="InterPro" id="IPR036396">
    <property type="entry name" value="Cyt_P450_sf"/>
</dbReference>
<dbReference type="Gramene" id="TraesARI3D03G01837700.1">
    <property type="protein sequence ID" value="TraesARI3D03G01837700.1.CDS1"/>
    <property type="gene ID" value="TraesARI3D03G01837700"/>
</dbReference>
<evidence type="ECO:0000256" key="9">
    <source>
        <dbReference type="SAM" id="Phobius"/>
    </source>
</evidence>
<evidence type="ECO:0008006" key="12">
    <source>
        <dbReference type="Google" id="ProtNLM"/>
    </source>
</evidence>
<feature type="transmembrane region" description="Helical" evidence="9">
    <location>
        <begin position="6"/>
        <end position="22"/>
    </location>
</feature>
<dbReference type="Gramene" id="TraesCS3D02G040200.1">
    <property type="protein sequence ID" value="TraesCS3D02G040200.1.cds1"/>
    <property type="gene ID" value="TraesCS3D02G040200"/>
</dbReference>
<dbReference type="OMA" id="SERACWP"/>
<keyword evidence="4 9" id="KW-1133">Transmembrane helix</keyword>
<dbReference type="InterPro" id="IPR001128">
    <property type="entry name" value="Cyt_P450"/>
</dbReference>
<keyword evidence="6 7" id="KW-0408">Iron</keyword>
<keyword evidence="9" id="KW-0472">Membrane</keyword>
<dbReference type="Gramene" id="TraesLDM3D03G01804250.1">
    <property type="protein sequence ID" value="TraesLDM3D03G01804250.1.CDS1"/>
    <property type="gene ID" value="TraesLDM3D03G01804250"/>
</dbReference>
<accession>A0A3B6GM88</accession>
<dbReference type="EnsemblPlants" id="TraesCS3D02G040200.1">
    <property type="protein sequence ID" value="TraesCS3D02G040200.1.cds1"/>
    <property type="gene ID" value="TraesCS3D02G040200"/>
</dbReference>
<reference evidence="10" key="2">
    <citation type="submission" date="2018-10" db="UniProtKB">
        <authorList>
            <consortium name="EnsemblPlants"/>
        </authorList>
    </citation>
    <scope>IDENTIFICATION</scope>
</reference>
<evidence type="ECO:0000256" key="3">
    <source>
        <dbReference type="ARBA" id="ARBA00022723"/>
    </source>
</evidence>
<dbReference type="Gramene" id="TraesROB_scaffold_013334_01G000300.1">
    <property type="protein sequence ID" value="TraesROB_scaffold_013334_01G000300.1"/>
    <property type="gene ID" value="TraesROB_scaffold_013334_01G000300"/>
</dbReference>
<dbReference type="Gramene" id="TraesWEE_scaffold_095668_01G000200.1">
    <property type="protein sequence ID" value="TraesWEE_scaffold_095668_01G000200.1"/>
    <property type="gene ID" value="TraesWEE_scaffold_095668_01G000200"/>
</dbReference>
<evidence type="ECO:0000256" key="6">
    <source>
        <dbReference type="ARBA" id="ARBA00023004"/>
    </source>
</evidence>
<name>A0A3B6GM88_WHEAT</name>
<dbReference type="GO" id="GO:0005506">
    <property type="term" value="F:iron ion binding"/>
    <property type="evidence" value="ECO:0007669"/>
    <property type="project" value="InterPro"/>
</dbReference>
<sequence>MVMSNLMLVLTVFMVSATYLLMRRMRGKNRLPPGPGFALPLAGHPHLLREKPLHVTLAGLAARHGPVLSLRLGRRDAVVVTSLRLAKECFSSDLDVAFANRPRFPSAREVSFGYTGLPAASYGPHWRAMRRIATVHLLSARRVDLMSDAAIADETRVMVRRLARAAAAVSSGVAKVELKRNLFELSHGVLMESIAGTKGKRGAGSDADMSEEAHEFKKVVDEIMPLLGMANLHDHLPAPLRWLDLGGVRRRLTELVNRRNALMHGLIDAERERRRQEDHAADEEELLPESKSMIGVMLLLQESDPQQYTDTFIAALVTVSAPPPTGSSCTFTAKRMHISTFSALLCEEPLRRRHGDHVGDHGMGHVAAAQPPVRAAEGARGSERACWPRPPPEQGRPHLPYLRCIISETLRLYPAAPLLAPHESSSDCSLHGYHVPAGTMLLANAYAIHRDPSVWDDPEEFRPERFGVNSADGQGQQGMMLPFGMGRRRCPGESLALRTMGLVLGTLIQCFDWSRVAGDEVDMTQASAKILYKAVPLVALCKPHDNMRAVLHKI</sequence>
<evidence type="ECO:0000256" key="5">
    <source>
        <dbReference type="ARBA" id="ARBA00023002"/>
    </source>
</evidence>
<keyword evidence="5 8" id="KW-0560">Oxidoreductase</keyword>
<dbReference type="Gramene" id="TraesCS3D03G0072300.1">
    <property type="protein sequence ID" value="TraesCS3D03G0072300.1.CDS1"/>
    <property type="gene ID" value="TraesCS3D03G0072300"/>
</dbReference>
<dbReference type="SMR" id="A0A3B6GM88"/>
<dbReference type="GO" id="GO:0016705">
    <property type="term" value="F:oxidoreductase activity, acting on paired donors, with incorporation or reduction of molecular oxygen"/>
    <property type="evidence" value="ECO:0007669"/>
    <property type="project" value="InterPro"/>
</dbReference>
<keyword evidence="1 7" id="KW-0349">Heme</keyword>
<dbReference type="PANTHER" id="PTHR47947:SF4">
    <property type="entry name" value="CYTOCHROME P450 CYP81A1"/>
    <property type="match status" value="1"/>
</dbReference>
<comment type="similarity">
    <text evidence="8">Belongs to the cytochrome P450 family.</text>
</comment>
<keyword evidence="8" id="KW-0503">Monooxygenase</keyword>
<dbReference type="SUPFAM" id="SSF48264">
    <property type="entry name" value="Cytochrome P450"/>
    <property type="match status" value="1"/>
</dbReference>
<protein>
    <recommendedName>
        <fullName evidence="12">Cytochrome P450</fullName>
    </recommendedName>
</protein>
<dbReference type="OrthoDB" id="1055148at2759"/>
<dbReference type="GO" id="GO:0020037">
    <property type="term" value="F:heme binding"/>
    <property type="evidence" value="ECO:0007669"/>
    <property type="project" value="InterPro"/>
</dbReference>
<dbReference type="Gramene" id="TraesLAC3D03G01747640.1">
    <property type="protein sequence ID" value="TraesLAC3D03G01747640.1.CDS1"/>
    <property type="gene ID" value="TraesLAC3D03G01747640"/>
</dbReference>
<keyword evidence="3 7" id="KW-0479">Metal-binding</keyword>
<organism evidence="10">
    <name type="scientific">Triticum aestivum</name>
    <name type="common">Wheat</name>
    <dbReference type="NCBI Taxonomy" id="4565"/>
    <lineage>
        <taxon>Eukaryota</taxon>
        <taxon>Viridiplantae</taxon>
        <taxon>Streptophyta</taxon>
        <taxon>Embryophyta</taxon>
        <taxon>Tracheophyta</taxon>
        <taxon>Spermatophyta</taxon>
        <taxon>Magnoliopsida</taxon>
        <taxon>Liliopsida</taxon>
        <taxon>Poales</taxon>
        <taxon>Poaceae</taxon>
        <taxon>BOP clade</taxon>
        <taxon>Pooideae</taxon>
        <taxon>Triticodae</taxon>
        <taxon>Triticeae</taxon>
        <taxon>Triticinae</taxon>
        <taxon>Triticum</taxon>
    </lineage>
</organism>
<keyword evidence="2 9" id="KW-0812">Transmembrane</keyword>
<evidence type="ECO:0000256" key="1">
    <source>
        <dbReference type="ARBA" id="ARBA00022617"/>
    </source>
</evidence>
<keyword evidence="11" id="KW-1185">Reference proteome</keyword>